<organism evidence="2 3">
    <name type="scientific">Saccoglossus kowalevskii</name>
    <name type="common">Acorn worm</name>
    <dbReference type="NCBI Taxonomy" id="10224"/>
    <lineage>
        <taxon>Eukaryota</taxon>
        <taxon>Metazoa</taxon>
        <taxon>Hemichordata</taxon>
        <taxon>Enteropneusta</taxon>
        <taxon>Harrimaniidae</taxon>
        <taxon>Saccoglossus</taxon>
    </lineage>
</organism>
<dbReference type="InterPro" id="IPR006461">
    <property type="entry name" value="PLAC_motif_containing"/>
</dbReference>
<comment type="similarity">
    <text evidence="1">Belongs to the cornifelin family.</text>
</comment>
<protein>
    <submittedName>
        <fullName evidence="3">Cell number regulator 4-like</fullName>
    </submittedName>
</protein>
<dbReference type="RefSeq" id="XP_006823000.1">
    <property type="nucleotide sequence ID" value="XM_006822937.1"/>
</dbReference>
<dbReference type="GeneID" id="102809462"/>
<reference evidence="3" key="1">
    <citation type="submission" date="2025-08" db="UniProtKB">
        <authorList>
            <consortium name="RefSeq"/>
        </authorList>
    </citation>
    <scope>IDENTIFICATION</scope>
    <source>
        <tissue evidence="3">Testes</tissue>
    </source>
</reference>
<name>A0ABM0MSK9_SACKO</name>
<dbReference type="Proteomes" id="UP000694865">
    <property type="component" value="Unplaced"/>
</dbReference>
<proteinExistence type="inferred from homology"/>
<evidence type="ECO:0000313" key="3">
    <source>
        <dbReference type="RefSeq" id="XP_006823000.1"/>
    </source>
</evidence>
<dbReference type="NCBIfam" id="TIGR01571">
    <property type="entry name" value="A_thal_Cys_rich"/>
    <property type="match status" value="1"/>
</dbReference>
<accession>A0ABM0MSK9</accession>
<evidence type="ECO:0000313" key="2">
    <source>
        <dbReference type="Proteomes" id="UP000694865"/>
    </source>
</evidence>
<evidence type="ECO:0000256" key="1">
    <source>
        <dbReference type="ARBA" id="ARBA00009024"/>
    </source>
</evidence>
<sequence length="181" mass="20046">MTACNKAEAKTIYTSARSTFARRFTDPNPGDQPTGYSPGYAYGYEGHDPQQNVITTQPPPMSQMQHSTNVVVVQQQPTNTTIIQQTNEWTTGLCGCFEDCADCAAAWFCCWCHRCYLSVKLKESCCLPVCCCCCDLMILRMKIRTMRNIPGGAISDCCATSFCGFCAATQMSREWDNSNMG</sequence>
<dbReference type="PANTHER" id="PTHR15907">
    <property type="entry name" value="DUF614 FAMILY PROTEIN-RELATED"/>
    <property type="match status" value="1"/>
</dbReference>
<gene>
    <name evidence="3" type="primary">LOC102809462</name>
</gene>
<dbReference type="Pfam" id="PF04749">
    <property type="entry name" value="PLAC8"/>
    <property type="match status" value="1"/>
</dbReference>
<keyword evidence="2" id="KW-1185">Reference proteome</keyword>